<keyword evidence="3" id="KW-1185">Reference proteome</keyword>
<sequence>MKRISDSPTDPDGDGSDAPDGEEVEVMDLNIGQIQNYSHSHPPTGAFQGQIIPSMPRNSKSDFLMCLPLFTNSHPIHSLLGFLR</sequence>
<accession>A0A9Q3FZJ3</accession>
<dbReference type="EMBL" id="AVOT02051387">
    <property type="protein sequence ID" value="MBW0546396.1"/>
    <property type="molecule type" value="Genomic_DNA"/>
</dbReference>
<protein>
    <submittedName>
        <fullName evidence="2">Uncharacterized protein</fullName>
    </submittedName>
</protein>
<organism evidence="2 3">
    <name type="scientific">Austropuccinia psidii MF-1</name>
    <dbReference type="NCBI Taxonomy" id="1389203"/>
    <lineage>
        <taxon>Eukaryota</taxon>
        <taxon>Fungi</taxon>
        <taxon>Dikarya</taxon>
        <taxon>Basidiomycota</taxon>
        <taxon>Pucciniomycotina</taxon>
        <taxon>Pucciniomycetes</taxon>
        <taxon>Pucciniales</taxon>
        <taxon>Sphaerophragmiaceae</taxon>
        <taxon>Austropuccinia</taxon>
    </lineage>
</organism>
<feature type="region of interest" description="Disordered" evidence="1">
    <location>
        <begin position="1"/>
        <end position="22"/>
    </location>
</feature>
<dbReference type="AlphaFoldDB" id="A0A9Q3FZJ3"/>
<gene>
    <name evidence="2" type="ORF">O181_086111</name>
</gene>
<feature type="compositionally biased region" description="Acidic residues" evidence="1">
    <location>
        <begin position="9"/>
        <end position="22"/>
    </location>
</feature>
<evidence type="ECO:0000256" key="1">
    <source>
        <dbReference type="SAM" id="MobiDB-lite"/>
    </source>
</evidence>
<evidence type="ECO:0000313" key="3">
    <source>
        <dbReference type="Proteomes" id="UP000765509"/>
    </source>
</evidence>
<comment type="caution">
    <text evidence="2">The sequence shown here is derived from an EMBL/GenBank/DDBJ whole genome shotgun (WGS) entry which is preliminary data.</text>
</comment>
<proteinExistence type="predicted"/>
<dbReference type="Proteomes" id="UP000765509">
    <property type="component" value="Unassembled WGS sequence"/>
</dbReference>
<reference evidence="2" key="1">
    <citation type="submission" date="2021-03" db="EMBL/GenBank/DDBJ databases">
        <title>Draft genome sequence of rust myrtle Austropuccinia psidii MF-1, a brazilian biotype.</title>
        <authorList>
            <person name="Quecine M.C."/>
            <person name="Pachon D.M.R."/>
            <person name="Bonatelli M.L."/>
            <person name="Correr F.H."/>
            <person name="Franceschini L.M."/>
            <person name="Leite T.F."/>
            <person name="Margarido G.R.A."/>
            <person name="Almeida C.A."/>
            <person name="Ferrarezi J.A."/>
            <person name="Labate C.A."/>
        </authorList>
    </citation>
    <scope>NUCLEOTIDE SEQUENCE</scope>
    <source>
        <strain evidence="2">MF-1</strain>
    </source>
</reference>
<evidence type="ECO:0000313" key="2">
    <source>
        <dbReference type="EMBL" id="MBW0546396.1"/>
    </source>
</evidence>
<name>A0A9Q3FZJ3_9BASI</name>